<proteinExistence type="inferred from homology"/>
<feature type="region of interest" description="Disordered" evidence="9">
    <location>
        <begin position="1122"/>
        <end position="1276"/>
    </location>
</feature>
<feature type="compositionally biased region" description="Acidic residues" evidence="9">
    <location>
        <begin position="82"/>
        <end position="94"/>
    </location>
</feature>
<evidence type="ECO:0000259" key="10">
    <source>
        <dbReference type="PROSITE" id="PS51192"/>
    </source>
</evidence>
<keyword evidence="6" id="KW-0067">ATP-binding</keyword>
<dbReference type="GO" id="GO:0005524">
    <property type="term" value="F:ATP binding"/>
    <property type="evidence" value="ECO:0007669"/>
    <property type="project" value="UniProtKB-KW"/>
</dbReference>
<accession>A0A0G4HH50</accession>
<evidence type="ECO:0000256" key="6">
    <source>
        <dbReference type="ARBA" id="ARBA00022840"/>
    </source>
</evidence>
<dbReference type="Pfam" id="PF09111">
    <property type="entry name" value="SLIDE"/>
    <property type="match status" value="1"/>
</dbReference>
<dbReference type="Pfam" id="PF00271">
    <property type="entry name" value="Helicase_C"/>
    <property type="match status" value="1"/>
</dbReference>
<evidence type="ECO:0000256" key="2">
    <source>
        <dbReference type="ARBA" id="ARBA00009687"/>
    </source>
</evidence>
<dbReference type="CDD" id="cd17997">
    <property type="entry name" value="DEXHc_SMARCA1_SMARCA5"/>
    <property type="match status" value="1"/>
</dbReference>
<dbReference type="InterPro" id="IPR014001">
    <property type="entry name" value="Helicase_ATP-bd"/>
</dbReference>
<comment type="subcellular location">
    <subcellularLocation>
        <location evidence="1">Nucleus</location>
    </subcellularLocation>
</comment>
<feature type="region of interest" description="Disordered" evidence="9">
    <location>
        <begin position="1"/>
        <end position="111"/>
    </location>
</feature>
<gene>
    <name evidence="13" type="ORF">Cvel_6840</name>
</gene>
<feature type="compositionally biased region" description="Basic and acidic residues" evidence="9">
    <location>
        <begin position="1157"/>
        <end position="1168"/>
    </location>
</feature>
<feature type="region of interest" description="Disordered" evidence="9">
    <location>
        <begin position="809"/>
        <end position="832"/>
    </location>
</feature>
<protein>
    <submittedName>
        <fullName evidence="13">Uncharacterized protein</fullName>
    </submittedName>
</protein>
<dbReference type="VEuPathDB" id="CryptoDB:Cvel_6840"/>
<dbReference type="SUPFAM" id="SSF46689">
    <property type="entry name" value="Homeodomain-like"/>
    <property type="match status" value="2"/>
</dbReference>
<dbReference type="InterPro" id="IPR044754">
    <property type="entry name" value="Isw1/2_DEXHc"/>
</dbReference>
<dbReference type="GO" id="GO:0034728">
    <property type="term" value="P:nucleosome organization"/>
    <property type="evidence" value="ECO:0007669"/>
    <property type="project" value="TreeGrafter"/>
</dbReference>
<sequence>MEGTDGVNGGIQPSSSAAASSSASAQHPAAAAAAAAGPRRPSPLMDPSPRASDDNAEDEFEESDDEGDAGQPEASPNCEEPLAFEEGEEGDDDDGRVRQEVGERKRVAAAIRREIDASRETKDRSSRLSLILEQGEAYARYMLARSTGGRVNFDSSGRPVQSQGAAGAGRGRGRGRRGRTRESAEDDELMLREAEDELEGAGSALFTRVSEQPGLIKGGTMKPYQLEGLNWLIRLYESGINGILADEMGLGKTLQTISLIAWLRESRNIKGPFLVIAPKSTLGNWMNEIRKWCPDSIVGFKFHGNKEERAIMISDQMNPETHKWDVCVTSYEMACKEKAALCKFTWRYVIIDEAHRIKNEASKLSRTVRLFKTQFRLLITGTPLQNNLHELWALLNFLFPEMFSSAEEFDEVFNLTGGGEELSQEERDAKSLQIVHALHKILRPFLLRRVKADVTRDLPPKKEIVLYVRLSNMQKKLYRDILSKNVDAIQEREGGGKNRLLNLVMQLRKACNHPYLFEGFEDPTIDDPFGEHLVNNAGKVALLDKLMTRLKGMGSRCLIFSQMVRMLDILEDFCNMRGHKYCRIDGNTGGEERDQYIDEFNAEGSEKFVFLLSTRAGGLGINLATADVVVLFDSDWNPQVDLQAMDRAHRIGQKKPVKVYRFVHENTIEEKVIERANLKLRIDSAVIQQGRLSSADKGKKTMSKNELRDMIQFGADELRKVSGEITEEDIDEIIKRGEERTADMNERLQKHAEKSVLDFRSDGGLNVYEFEGTDYAEARKHQDRNAWAEMGIARADEDLEARRKARIQKQQEAKAKAQAIHSTGKHQQTKAARLPVMHEWQLFDRMRLQEIHETEVKNFDKGGLGVATVSVPVPADKKEKQEQETDEANGASSSSSSSAAQQPQQMMEQQVLILLPPEVQEEKARLLSEGFGDWTKKEFSVFVRACEQFGRENIARIAAEVDGKTVAQVKEYAAAFWERGPRLMAGWEKIVARIQEGERRLRKHQEVAQEILQKVRQYDRPWEELKVQWVAPSKAKGAGAPTGGAGAGALKKGLPQLSFTENNDRYLLNMTALLGYGQWDALKGFVRRDPRWRFDWFLRSRTAQDLGRRVDALVRQLRKEREAQGGRLMMPETETGNDPGKSKGQAAGGRSGAASKKGGDTKTEEKGASPEAGEADAAAGGGQEDEPMPDATASGAASAKEGDDDDDEDAALGVIQNRRNGVAAKGGKGGSSKTRGEKRGASDVQEPTAPPAAKKQKAKAAEAPVGAKGKSKGGKG</sequence>
<dbReference type="EMBL" id="CDMZ01002693">
    <property type="protein sequence ID" value="CEM43464.1"/>
    <property type="molecule type" value="Genomic_DNA"/>
</dbReference>
<dbReference type="GO" id="GO:0140658">
    <property type="term" value="F:ATP-dependent chromatin remodeler activity"/>
    <property type="evidence" value="ECO:0007669"/>
    <property type="project" value="TreeGrafter"/>
</dbReference>
<dbReference type="PANTHER" id="PTHR45623:SF49">
    <property type="entry name" value="SWI_SNF-RELATED MATRIX-ASSOCIATED ACTIN-DEPENDENT REGULATOR OF CHROMATIN SUBFAMILY A MEMBER 5"/>
    <property type="match status" value="1"/>
</dbReference>
<dbReference type="SUPFAM" id="SSF52540">
    <property type="entry name" value="P-loop containing nucleoside triphosphate hydrolases"/>
    <property type="match status" value="2"/>
</dbReference>
<evidence type="ECO:0000256" key="5">
    <source>
        <dbReference type="ARBA" id="ARBA00022806"/>
    </source>
</evidence>
<feature type="domain" description="Helicase ATP-binding" evidence="10">
    <location>
        <begin position="233"/>
        <end position="401"/>
    </location>
</feature>
<dbReference type="PROSITE" id="PS51293">
    <property type="entry name" value="SANT"/>
    <property type="match status" value="1"/>
</dbReference>
<dbReference type="Gene3D" id="1.10.10.60">
    <property type="entry name" value="Homeodomain-like"/>
    <property type="match status" value="2"/>
</dbReference>
<feature type="compositionally biased region" description="Basic and acidic residues" evidence="9">
    <location>
        <begin position="95"/>
        <end position="111"/>
    </location>
</feature>
<dbReference type="PROSITE" id="PS51194">
    <property type="entry name" value="HELICASE_CTER"/>
    <property type="match status" value="1"/>
</dbReference>
<keyword evidence="5" id="KW-0347">Helicase</keyword>
<dbReference type="GO" id="GO:0016887">
    <property type="term" value="F:ATP hydrolysis activity"/>
    <property type="evidence" value="ECO:0007669"/>
    <property type="project" value="TreeGrafter"/>
</dbReference>
<dbReference type="GO" id="GO:0000785">
    <property type="term" value="C:chromatin"/>
    <property type="evidence" value="ECO:0007669"/>
    <property type="project" value="TreeGrafter"/>
</dbReference>
<keyword evidence="3" id="KW-0547">Nucleotide-binding</keyword>
<dbReference type="InterPro" id="IPR000330">
    <property type="entry name" value="SNF2_N"/>
</dbReference>
<dbReference type="PROSITE" id="PS51192">
    <property type="entry name" value="HELICASE_ATP_BIND_1"/>
    <property type="match status" value="1"/>
</dbReference>
<feature type="compositionally biased region" description="Low complexity" evidence="9">
    <location>
        <begin position="891"/>
        <end position="906"/>
    </location>
</feature>
<dbReference type="AlphaFoldDB" id="A0A0G4HH50"/>
<dbReference type="GO" id="GO:0031491">
    <property type="term" value="F:nucleosome binding"/>
    <property type="evidence" value="ECO:0007669"/>
    <property type="project" value="InterPro"/>
</dbReference>
<dbReference type="GO" id="GO:0004386">
    <property type="term" value="F:helicase activity"/>
    <property type="evidence" value="ECO:0007669"/>
    <property type="project" value="UniProtKB-KW"/>
</dbReference>
<dbReference type="CDD" id="cd00167">
    <property type="entry name" value="SANT"/>
    <property type="match status" value="1"/>
</dbReference>
<feature type="compositionally biased region" description="Polar residues" evidence="9">
    <location>
        <begin position="153"/>
        <end position="163"/>
    </location>
</feature>
<dbReference type="PhylomeDB" id="A0A0G4HH50"/>
<dbReference type="FunFam" id="3.40.50.10810:FF:000015">
    <property type="entry name" value="lymphoid-specific helicase isoform X1"/>
    <property type="match status" value="1"/>
</dbReference>
<dbReference type="Gene3D" id="3.40.50.300">
    <property type="entry name" value="P-loop containing nucleotide triphosphate hydrolases"/>
    <property type="match status" value="1"/>
</dbReference>
<dbReference type="InterPro" id="IPR017884">
    <property type="entry name" value="SANT_dom"/>
</dbReference>
<evidence type="ECO:0000313" key="13">
    <source>
        <dbReference type="EMBL" id="CEM43464.1"/>
    </source>
</evidence>
<evidence type="ECO:0000256" key="7">
    <source>
        <dbReference type="ARBA" id="ARBA00023054"/>
    </source>
</evidence>
<dbReference type="SMART" id="SM00717">
    <property type="entry name" value="SANT"/>
    <property type="match status" value="1"/>
</dbReference>
<reference evidence="13" key="1">
    <citation type="submission" date="2014-11" db="EMBL/GenBank/DDBJ databases">
        <authorList>
            <person name="Otto D Thomas"/>
            <person name="Naeem Raeece"/>
        </authorList>
    </citation>
    <scope>NUCLEOTIDE SEQUENCE</scope>
</reference>
<feature type="compositionally biased region" description="Acidic residues" evidence="9">
    <location>
        <begin position="54"/>
        <end position="68"/>
    </location>
</feature>
<evidence type="ECO:0000256" key="1">
    <source>
        <dbReference type="ARBA" id="ARBA00004123"/>
    </source>
</evidence>
<dbReference type="InterPro" id="IPR049730">
    <property type="entry name" value="SNF2/RAD54-like_C"/>
</dbReference>
<evidence type="ECO:0000259" key="12">
    <source>
        <dbReference type="PROSITE" id="PS51293"/>
    </source>
</evidence>
<dbReference type="Pfam" id="PF00176">
    <property type="entry name" value="SNF2-rel_dom"/>
    <property type="match status" value="1"/>
</dbReference>
<dbReference type="InterPro" id="IPR038718">
    <property type="entry name" value="SNF2-like_sf"/>
</dbReference>
<dbReference type="SUPFAM" id="SSF101224">
    <property type="entry name" value="HAND domain of the nucleosome remodeling ATPase ISWI"/>
    <property type="match status" value="1"/>
</dbReference>
<dbReference type="CDD" id="cd18793">
    <property type="entry name" value="SF2_C_SNF"/>
    <property type="match status" value="1"/>
</dbReference>
<feature type="region of interest" description="Disordered" evidence="9">
    <location>
        <begin position="150"/>
        <end position="187"/>
    </location>
</feature>
<name>A0A0G4HH50_9ALVE</name>
<feature type="region of interest" description="Disordered" evidence="9">
    <location>
        <begin position="870"/>
        <end position="906"/>
    </location>
</feature>
<feature type="compositionally biased region" description="Low complexity" evidence="9">
    <location>
        <begin position="14"/>
        <end position="36"/>
    </location>
</feature>
<dbReference type="Gene3D" id="3.40.50.10810">
    <property type="entry name" value="Tandem AAA-ATPase domain"/>
    <property type="match status" value="1"/>
</dbReference>
<evidence type="ECO:0000256" key="8">
    <source>
        <dbReference type="ARBA" id="ARBA00023242"/>
    </source>
</evidence>
<keyword evidence="8" id="KW-0539">Nucleus</keyword>
<evidence type="ECO:0000256" key="9">
    <source>
        <dbReference type="SAM" id="MobiDB-lite"/>
    </source>
</evidence>
<comment type="similarity">
    <text evidence="2">Belongs to the SNF2/RAD54 helicase family. ISWI subfamily.</text>
</comment>
<evidence type="ECO:0000256" key="3">
    <source>
        <dbReference type="ARBA" id="ARBA00022741"/>
    </source>
</evidence>
<dbReference type="InterPro" id="IPR036306">
    <property type="entry name" value="ISWI_HAND-dom_sf"/>
</dbReference>
<keyword evidence="7" id="KW-0175">Coiled coil</keyword>
<dbReference type="PANTHER" id="PTHR45623">
    <property type="entry name" value="CHROMODOMAIN-HELICASE-DNA-BINDING PROTEIN 3-RELATED-RELATED"/>
    <property type="match status" value="1"/>
</dbReference>
<dbReference type="SMART" id="SM00490">
    <property type="entry name" value="HELICc"/>
    <property type="match status" value="1"/>
</dbReference>
<dbReference type="InterPro" id="IPR009057">
    <property type="entry name" value="Homeodomain-like_sf"/>
</dbReference>
<feature type="domain" description="Helicase C-terminal" evidence="11">
    <location>
        <begin position="542"/>
        <end position="693"/>
    </location>
</feature>
<dbReference type="FunFam" id="3.40.50.300:FF:000082">
    <property type="entry name" value="ISWI chromatin remodeling complex ATPase ISW1"/>
    <property type="match status" value="1"/>
</dbReference>
<dbReference type="InterPro" id="IPR015195">
    <property type="entry name" value="SLIDE"/>
</dbReference>
<organism evidence="13">
    <name type="scientific">Chromera velia CCMP2878</name>
    <dbReference type="NCBI Taxonomy" id="1169474"/>
    <lineage>
        <taxon>Eukaryota</taxon>
        <taxon>Sar</taxon>
        <taxon>Alveolata</taxon>
        <taxon>Colpodellida</taxon>
        <taxon>Chromeraceae</taxon>
        <taxon>Chromera</taxon>
    </lineage>
</organism>
<dbReference type="InterPro" id="IPR001005">
    <property type="entry name" value="SANT/Myb"/>
</dbReference>
<dbReference type="InterPro" id="IPR001650">
    <property type="entry name" value="Helicase_C-like"/>
</dbReference>
<dbReference type="GO" id="GO:0003677">
    <property type="term" value="F:DNA binding"/>
    <property type="evidence" value="ECO:0007669"/>
    <property type="project" value="InterPro"/>
</dbReference>
<dbReference type="GO" id="GO:0042393">
    <property type="term" value="F:histone binding"/>
    <property type="evidence" value="ECO:0007669"/>
    <property type="project" value="TreeGrafter"/>
</dbReference>
<dbReference type="InterPro" id="IPR027417">
    <property type="entry name" value="P-loop_NTPase"/>
</dbReference>
<keyword evidence="4" id="KW-0378">Hydrolase</keyword>
<evidence type="ECO:0000256" key="4">
    <source>
        <dbReference type="ARBA" id="ARBA00022801"/>
    </source>
</evidence>
<dbReference type="SMART" id="SM00487">
    <property type="entry name" value="DEXDc"/>
    <property type="match status" value="1"/>
</dbReference>
<dbReference type="GO" id="GO:0005634">
    <property type="term" value="C:nucleus"/>
    <property type="evidence" value="ECO:0007669"/>
    <property type="project" value="UniProtKB-SubCell"/>
</dbReference>
<feature type="domain" description="SANT" evidence="12">
    <location>
        <begin position="929"/>
        <end position="981"/>
    </location>
</feature>
<evidence type="ECO:0000259" key="11">
    <source>
        <dbReference type="PROSITE" id="PS51194"/>
    </source>
</evidence>